<comment type="caution">
    <text evidence="1">The sequence shown here is derived from an EMBL/GenBank/DDBJ whole genome shotgun (WGS) entry which is preliminary data.</text>
</comment>
<dbReference type="RefSeq" id="WP_071367096.1">
    <property type="nucleotide sequence ID" value="NZ_MLYP01000042.1"/>
</dbReference>
<dbReference type="STRING" id="1428652.BIV24_16700"/>
<reference evidence="1 2" key="1">
    <citation type="submission" date="2016-10" db="EMBL/GenBank/DDBJ databases">
        <title>Genome sequence of Streptomyces sp. MUSC 93.</title>
        <authorList>
            <person name="Lee L.-H."/>
            <person name="Ser H.-L."/>
            <person name="Law J.W.-F."/>
        </authorList>
    </citation>
    <scope>NUCLEOTIDE SEQUENCE [LARGE SCALE GENOMIC DNA]</scope>
    <source>
        <strain evidence="1 2">MUSC 93</strain>
    </source>
</reference>
<evidence type="ECO:0000313" key="1">
    <source>
        <dbReference type="EMBL" id="OIJ91221.1"/>
    </source>
</evidence>
<dbReference type="EMBL" id="MLYP01000042">
    <property type="protein sequence ID" value="OIJ91221.1"/>
    <property type="molecule type" value="Genomic_DNA"/>
</dbReference>
<evidence type="ECO:0000313" key="2">
    <source>
        <dbReference type="Proteomes" id="UP000179935"/>
    </source>
</evidence>
<evidence type="ECO:0008006" key="3">
    <source>
        <dbReference type="Google" id="ProtNLM"/>
    </source>
</evidence>
<dbReference type="Proteomes" id="UP000179935">
    <property type="component" value="Unassembled WGS sequence"/>
</dbReference>
<sequence length="150" mass="16569">MSHEGTTLRFRVSRGETVSRHGFRANTEEDQERLAVWLATELCPVELSRDQLAAAVVARCRNDHVEPPAPGQVKRLVGKAVKEFEARFCRSTLDRLSHATRSRLEDLIAGDTDGEFTAYPRTHTYGCVSFRKSHLAMTSGVAGRGGTDPA</sequence>
<proteinExistence type="predicted"/>
<protein>
    <recommendedName>
        <fullName evidence="3">DUF4158 domain-containing protein</fullName>
    </recommendedName>
</protein>
<name>A0A1S2PBU3_9ACTN</name>
<organism evidence="1 2">
    <name type="scientific">Streptomyces colonosanans</name>
    <dbReference type="NCBI Taxonomy" id="1428652"/>
    <lineage>
        <taxon>Bacteria</taxon>
        <taxon>Bacillati</taxon>
        <taxon>Actinomycetota</taxon>
        <taxon>Actinomycetes</taxon>
        <taxon>Kitasatosporales</taxon>
        <taxon>Streptomycetaceae</taxon>
        <taxon>Streptomyces</taxon>
    </lineage>
</organism>
<gene>
    <name evidence="1" type="ORF">BIV24_16700</name>
</gene>
<dbReference type="AlphaFoldDB" id="A0A1S2PBU3"/>
<dbReference type="OrthoDB" id="3403253at2"/>
<keyword evidence="2" id="KW-1185">Reference proteome</keyword>
<accession>A0A1S2PBU3</accession>